<keyword evidence="3" id="KW-0963">Cytoplasm</keyword>
<dbReference type="GO" id="GO:0030424">
    <property type="term" value="C:axon"/>
    <property type="evidence" value="ECO:0007669"/>
    <property type="project" value="UniProtKB-SubCell"/>
</dbReference>
<dbReference type="Ensembl" id="ENSSFOT00015060592.1">
    <property type="protein sequence ID" value="ENSSFOP00015045162.1"/>
    <property type="gene ID" value="ENSSFOG00015024597.1"/>
</dbReference>
<evidence type="ECO:0000259" key="12">
    <source>
        <dbReference type="PROSITE" id="PS51842"/>
    </source>
</evidence>
<dbReference type="GO" id="GO:0099184">
    <property type="term" value="F:structural constituent of postsynaptic intermediate filament cytoskeleton"/>
    <property type="evidence" value="ECO:0007669"/>
    <property type="project" value="TreeGrafter"/>
</dbReference>
<evidence type="ECO:0000256" key="2">
    <source>
        <dbReference type="ARBA" id="ARBA00004489"/>
    </source>
</evidence>
<dbReference type="Gene3D" id="1.20.5.1160">
    <property type="entry name" value="Vasodilator-stimulated phosphoprotein"/>
    <property type="match status" value="1"/>
</dbReference>
<proteinExistence type="inferred from homology"/>
<evidence type="ECO:0000256" key="9">
    <source>
        <dbReference type="RuleBase" id="RU000685"/>
    </source>
</evidence>
<dbReference type="PANTHER" id="PTHR23214">
    <property type="entry name" value="NEUROFILAMENT TRIPLET H PROTEIN"/>
    <property type="match status" value="1"/>
</dbReference>
<feature type="compositionally biased region" description="Acidic residues" evidence="11">
    <location>
        <begin position="406"/>
        <end position="460"/>
    </location>
</feature>
<comment type="subcellular location">
    <subcellularLocation>
        <location evidence="2">Cell projection</location>
        <location evidence="2">Axon</location>
    </subcellularLocation>
    <subcellularLocation>
        <location evidence="1">Cytoplasm</location>
        <location evidence="1">Cytoskeleton</location>
    </subcellularLocation>
</comment>
<dbReference type="PRINTS" id="PR01217">
    <property type="entry name" value="PRICHEXTENSN"/>
</dbReference>
<dbReference type="OrthoDB" id="2441647at2759"/>
<dbReference type="InterPro" id="IPR039008">
    <property type="entry name" value="IF_rod_dom"/>
</dbReference>
<dbReference type="GO" id="GO:0005883">
    <property type="term" value="C:neurofilament"/>
    <property type="evidence" value="ECO:0007669"/>
    <property type="project" value="TreeGrafter"/>
</dbReference>
<feature type="compositionally biased region" description="Low complexity" evidence="11">
    <location>
        <begin position="16"/>
        <end position="37"/>
    </location>
</feature>
<sequence length="842" mass="92996">SPGGAEKKRAPRQPASLGSSSGFHSHSWSRGSASSAVRRSHMSSADSLESFNGDARSRNEKEMLQALNDRFAGYIDKVRHLELQNKHLEAEAAALRQSQAGRAAVGEHYERELGELRDLVLQLSREKAQVQLEQERVDEDAQQLKQRLEDEVRAREELEAATRAMARYMDESGLARLELDKKLQSLQEEAAFLRKNHEEEVAELLAQIQGAQVTFDVRDAMKADVTSALREIRAQLDGHASKSSVQAEEWFRVRMEKLSEAARFNNDAIRNAQDEISEHRRQLQSRTIELETLKGTKESLERQRSEIEDRHHSDVASLQETIHQLDMELKNTKWEMASQLRDYQDLLNVKMALDIEIAAYRKLLEGEETRFISGLGPYSYIDSTTKISSRVKVKSEEISDTVILEEQTDETQVTEEVTENGEEGEKEGEEEEEGEGAGEGEDEGTGEGQGEEEEEEAAEEGQEKGAEEAAEEEAEEKAQEDTKTAGGEEEEESKSPAKSPVAPKSPVVKSPEPKSPAKSPESKSPAAKSPEPKSPAKSLAVKSPEPKSPTKSPQPKSPESKPAPDTKAPESKPPAEKSPTDKSPESKSPGKKSPETKSPTPESPAQETAGSKSPETKSPAEEKAKSPTPKSPIQEKAKTTPEEKAKAAAPKEAAKPEKEEKPTEQPQAPKEEAKKEAEPKVEDKAESKAKETEPVKKAEEKKEKEEAKKEPKPDEPPKKEEVPKAPAKSAEEKPTPKVTPKEEPVAAKKEDEKPAPPKAEEKTAKVEEKPKAAQKAEEKPEPKKEEKKPEPKKEEKPQAEEKEKEAPKAAAKETPSAKTEKAEKSSSTDSKEAKVTDEKAKK</sequence>
<organism evidence="13 14">
    <name type="scientific">Scleropages formosus</name>
    <name type="common">Asian bonytongue</name>
    <name type="synonym">Osteoglossum formosum</name>
    <dbReference type="NCBI Taxonomy" id="113540"/>
    <lineage>
        <taxon>Eukaryota</taxon>
        <taxon>Metazoa</taxon>
        <taxon>Chordata</taxon>
        <taxon>Craniata</taxon>
        <taxon>Vertebrata</taxon>
        <taxon>Euteleostomi</taxon>
        <taxon>Actinopterygii</taxon>
        <taxon>Neopterygii</taxon>
        <taxon>Teleostei</taxon>
        <taxon>Osteoglossocephala</taxon>
        <taxon>Osteoglossomorpha</taxon>
        <taxon>Osteoglossiformes</taxon>
        <taxon>Osteoglossidae</taxon>
        <taxon>Scleropages</taxon>
    </lineage>
</organism>
<dbReference type="GO" id="GO:0061564">
    <property type="term" value="P:axon development"/>
    <property type="evidence" value="ECO:0007669"/>
    <property type="project" value="TreeGrafter"/>
</dbReference>
<evidence type="ECO:0000313" key="14">
    <source>
        <dbReference type="Proteomes" id="UP000694397"/>
    </source>
</evidence>
<reference evidence="13 14" key="1">
    <citation type="submission" date="2019-04" db="EMBL/GenBank/DDBJ databases">
        <authorList>
            <consortium name="Wellcome Sanger Institute Data Sharing"/>
        </authorList>
    </citation>
    <scope>NUCLEOTIDE SEQUENCE [LARGE SCALE GENOMIC DNA]</scope>
</reference>
<evidence type="ECO:0000256" key="3">
    <source>
        <dbReference type="ARBA" id="ARBA00022490"/>
    </source>
</evidence>
<keyword evidence="4" id="KW-0597">Phosphoprotein</keyword>
<dbReference type="PROSITE" id="PS00226">
    <property type="entry name" value="IF_ROD_1"/>
    <property type="match status" value="1"/>
</dbReference>
<dbReference type="GeneTree" id="ENSGT00940000161893"/>
<dbReference type="SUPFAM" id="SSF64593">
    <property type="entry name" value="Intermediate filament protein, coiled coil region"/>
    <property type="match status" value="2"/>
</dbReference>
<feature type="compositionally biased region" description="Basic and acidic residues" evidence="11">
    <location>
        <begin position="614"/>
        <end position="625"/>
    </location>
</feature>
<dbReference type="FunFam" id="1.20.5.170:FF:000002">
    <property type="entry name" value="Type I keratin KA11"/>
    <property type="match status" value="1"/>
</dbReference>
<gene>
    <name evidence="13" type="primary">NEFH</name>
</gene>
<keyword evidence="7" id="KW-0206">Cytoskeleton</keyword>
<keyword evidence="6 10" id="KW-0175">Coiled coil</keyword>
<feature type="domain" description="IF rod" evidence="12">
    <location>
        <begin position="60"/>
        <end position="371"/>
    </location>
</feature>
<protein>
    <submittedName>
        <fullName evidence="13">Neurofilament heavy chain</fullName>
    </submittedName>
</protein>
<dbReference type="PANTHER" id="PTHR23214:SF1">
    <property type="entry name" value="NEUROFILAMENT HEAVY POLYPEPTIDE"/>
    <property type="match status" value="1"/>
</dbReference>
<evidence type="ECO:0000256" key="10">
    <source>
        <dbReference type="SAM" id="Coils"/>
    </source>
</evidence>
<evidence type="ECO:0000256" key="4">
    <source>
        <dbReference type="ARBA" id="ARBA00022553"/>
    </source>
</evidence>
<dbReference type="AlphaFoldDB" id="A0A8C9VDT7"/>
<feature type="coiled-coil region" evidence="10">
    <location>
        <begin position="255"/>
        <end position="335"/>
    </location>
</feature>
<dbReference type="Pfam" id="PF00038">
    <property type="entry name" value="Filament"/>
    <property type="match status" value="1"/>
</dbReference>
<evidence type="ECO:0000256" key="7">
    <source>
        <dbReference type="ARBA" id="ARBA00023212"/>
    </source>
</evidence>
<dbReference type="InterPro" id="IPR018039">
    <property type="entry name" value="IF_conserved"/>
</dbReference>
<evidence type="ECO:0000256" key="6">
    <source>
        <dbReference type="ARBA" id="ARBA00023054"/>
    </source>
</evidence>
<evidence type="ECO:0000256" key="5">
    <source>
        <dbReference type="ARBA" id="ARBA00022754"/>
    </source>
</evidence>
<dbReference type="PROSITE" id="PS51842">
    <property type="entry name" value="IF_ROD_2"/>
    <property type="match status" value="1"/>
</dbReference>
<evidence type="ECO:0000256" key="11">
    <source>
        <dbReference type="SAM" id="MobiDB-lite"/>
    </source>
</evidence>
<reference evidence="13" key="2">
    <citation type="submission" date="2025-08" db="UniProtKB">
        <authorList>
            <consortium name="Ensembl"/>
        </authorList>
    </citation>
    <scope>IDENTIFICATION</scope>
</reference>
<keyword evidence="14" id="KW-1185">Reference proteome</keyword>
<dbReference type="FunFam" id="1.20.5.1160:FF:000001">
    <property type="entry name" value="Keratin type II"/>
    <property type="match status" value="1"/>
</dbReference>
<feature type="compositionally biased region" description="Low complexity" evidence="11">
    <location>
        <begin position="496"/>
        <end position="529"/>
    </location>
</feature>
<feature type="compositionally biased region" description="Basic and acidic residues" evidence="11">
    <location>
        <begin position="633"/>
        <end position="646"/>
    </location>
</feature>
<reference evidence="13" key="3">
    <citation type="submission" date="2025-09" db="UniProtKB">
        <authorList>
            <consortium name="Ensembl"/>
        </authorList>
    </citation>
    <scope>IDENTIFICATION</scope>
</reference>
<evidence type="ECO:0000256" key="1">
    <source>
        <dbReference type="ARBA" id="ARBA00004245"/>
    </source>
</evidence>
<dbReference type="Gene3D" id="1.20.5.500">
    <property type="entry name" value="Single helix bin"/>
    <property type="match status" value="1"/>
</dbReference>
<dbReference type="Gene3D" id="1.20.5.170">
    <property type="match status" value="1"/>
</dbReference>
<keyword evidence="8" id="KW-0966">Cell projection</keyword>
<feature type="compositionally biased region" description="Basic and acidic residues" evidence="11">
    <location>
        <begin position="558"/>
        <end position="585"/>
    </location>
</feature>
<feature type="coiled-coil region" evidence="10">
    <location>
        <begin position="78"/>
        <end position="214"/>
    </location>
</feature>
<feature type="compositionally biased region" description="Basic and acidic residues" evidence="11">
    <location>
        <begin position="652"/>
        <end position="811"/>
    </location>
</feature>
<name>A0A8C9VDT7_SCLFO</name>
<feature type="compositionally biased region" description="Basic and acidic residues" evidence="11">
    <location>
        <begin position="818"/>
        <end position="842"/>
    </location>
</feature>
<evidence type="ECO:0000256" key="8">
    <source>
        <dbReference type="ARBA" id="ARBA00023273"/>
    </source>
</evidence>
<comment type="similarity">
    <text evidence="9">Belongs to the intermediate filament family.</text>
</comment>
<feature type="region of interest" description="Disordered" evidence="11">
    <location>
        <begin position="402"/>
        <end position="842"/>
    </location>
</feature>
<dbReference type="GO" id="GO:0045110">
    <property type="term" value="P:intermediate filament bundle assembly"/>
    <property type="evidence" value="ECO:0007669"/>
    <property type="project" value="TreeGrafter"/>
</dbReference>
<dbReference type="Proteomes" id="UP000694397">
    <property type="component" value="Chromosome 21"/>
</dbReference>
<evidence type="ECO:0000313" key="13">
    <source>
        <dbReference type="Ensembl" id="ENSSFOP00015045162.1"/>
    </source>
</evidence>
<feature type="region of interest" description="Disordered" evidence="11">
    <location>
        <begin position="1"/>
        <end position="58"/>
    </location>
</feature>
<accession>A0A8C9VDT7</accession>
<dbReference type="SMART" id="SM01391">
    <property type="entry name" value="Filament"/>
    <property type="match status" value="1"/>
</dbReference>
<keyword evidence="5 9" id="KW-0403">Intermediate filament</keyword>